<dbReference type="UniPathway" id="UPA00326"/>
<comment type="function">
    <text evidence="10">Provides the precursors necessary for DNA synthesis. Catalyzes the biosynthesis of deoxyribonucleotides from the corresponding ribonucleotides.</text>
</comment>
<dbReference type="Proteomes" id="UP000269271">
    <property type="component" value="Unassembled WGS sequence"/>
</dbReference>
<evidence type="ECO:0000256" key="6">
    <source>
        <dbReference type="ARBA" id="ARBA00023002"/>
    </source>
</evidence>
<evidence type="ECO:0000256" key="3">
    <source>
        <dbReference type="ARBA" id="ARBA00022533"/>
    </source>
</evidence>
<evidence type="ECO:0000256" key="10">
    <source>
        <dbReference type="RuleBase" id="RU003410"/>
    </source>
</evidence>
<keyword evidence="4 9" id="KW-0547">Nucleotide-binding</keyword>
<dbReference type="GO" id="GO:0005524">
    <property type="term" value="F:ATP binding"/>
    <property type="evidence" value="ECO:0007669"/>
    <property type="project" value="UniProtKB-UniRule"/>
</dbReference>
<dbReference type="PANTHER" id="PTHR11573:SF6">
    <property type="entry name" value="RIBONUCLEOSIDE-DIPHOSPHATE REDUCTASE LARGE SUBUNIT"/>
    <property type="match status" value="1"/>
</dbReference>
<dbReference type="Gene3D" id="3.20.70.20">
    <property type="match status" value="1"/>
</dbReference>
<dbReference type="PANTHER" id="PTHR11573">
    <property type="entry name" value="RIBONUCLEOSIDE-DIPHOSPHATE REDUCTASE LARGE CHAIN"/>
    <property type="match status" value="1"/>
</dbReference>
<comment type="caution">
    <text evidence="12">The sequence shown here is derived from an EMBL/GenBank/DDBJ whole genome shotgun (WGS) entry which is preliminary data.</text>
</comment>
<dbReference type="InterPro" id="IPR013346">
    <property type="entry name" value="NrdE_NrdA_C"/>
</dbReference>
<organism evidence="12 13">
    <name type="scientific">Burkholderia contaminans</name>
    <dbReference type="NCBI Taxonomy" id="488447"/>
    <lineage>
        <taxon>Bacteria</taxon>
        <taxon>Pseudomonadati</taxon>
        <taxon>Pseudomonadota</taxon>
        <taxon>Betaproteobacteria</taxon>
        <taxon>Burkholderiales</taxon>
        <taxon>Burkholderiaceae</taxon>
        <taxon>Burkholderia</taxon>
        <taxon>Burkholderia cepacia complex</taxon>
    </lineage>
</organism>
<keyword evidence="6 10" id="KW-0560">Oxidoreductase</keyword>
<dbReference type="Pfam" id="PF03477">
    <property type="entry name" value="ATP-cone"/>
    <property type="match status" value="1"/>
</dbReference>
<feature type="domain" description="ATP-cone" evidence="11">
    <location>
        <begin position="2"/>
        <end position="91"/>
    </location>
</feature>
<dbReference type="GO" id="GO:0004748">
    <property type="term" value="F:ribonucleoside-diphosphate reductase activity, thioredoxin disulfide as acceptor"/>
    <property type="evidence" value="ECO:0007669"/>
    <property type="project" value="UniProtKB-EC"/>
</dbReference>
<comment type="catalytic activity">
    <reaction evidence="8 10">
        <text>a 2'-deoxyribonucleoside 5'-diphosphate + [thioredoxin]-disulfide + H2O = a ribonucleoside 5'-diphosphate + [thioredoxin]-dithiol</text>
        <dbReference type="Rhea" id="RHEA:23252"/>
        <dbReference type="Rhea" id="RHEA-COMP:10698"/>
        <dbReference type="Rhea" id="RHEA-COMP:10700"/>
        <dbReference type="ChEBI" id="CHEBI:15377"/>
        <dbReference type="ChEBI" id="CHEBI:29950"/>
        <dbReference type="ChEBI" id="CHEBI:50058"/>
        <dbReference type="ChEBI" id="CHEBI:57930"/>
        <dbReference type="ChEBI" id="CHEBI:73316"/>
        <dbReference type="EC" id="1.17.4.1"/>
    </reaction>
</comment>
<dbReference type="AlphaFoldDB" id="A0A3N8QQY9"/>
<dbReference type="PROSITE" id="PS51161">
    <property type="entry name" value="ATP_CONE"/>
    <property type="match status" value="1"/>
</dbReference>
<dbReference type="InterPro" id="IPR008926">
    <property type="entry name" value="RNR_R1-su_N"/>
</dbReference>
<dbReference type="InterPro" id="IPR000788">
    <property type="entry name" value="RNR_lg_C"/>
</dbReference>
<evidence type="ECO:0000256" key="8">
    <source>
        <dbReference type="ARBA" id="ARBA00047754"/>
    </source>
</evidence>
<keyword evidence="7 10" id="KW-0215">Deoxyribonucleotide synthesis</keyword>
<comment type="similarity">
    <text evidence="1 10">Belongs to the ribonucleoside diphosphate reductase large chain family.</text>
</comment>
<dbReference type="EC" id="1.17.4.1" evidence="2 10"/>
<dbReference type="GO" id="GO:0005971">
    <property type="term" value="C:ribonucleoside-diphosphate reductase complex"/>
    <property type="evidence" value="ECO:0007669"/>
    <property type="project" value="TreeGrafter"/>
</dbReference>
<dbReference type="GO" id="GO:0009263">
    <property type="term" value="P:deoxyribonucleotide biosynthetic process"/>
    <property type="evidence" value="ECO:0007669"/>
    <property type="project" value="UniProtKB-KW"/>
</dbReference>
<proteinExistence type="inferred from homology"/>
<evidence type="ECO:0000256" key="9">
    <source>
        <dbReference type="PROSITE-ProRule" id="PRU00492"/>
    </source>
</evidence>
<dbReference type="InterPro" id="IPR005144">
    <property type="entry name" value="ATP-cone_dom"/>
</dbReference>
<dbReference type="NCBIfam" id="TIGR02506">
    <property type="entry name" value="NrdE_NrdA"/>
    <property type="match status" value="1"/>
</dbReference>
<dbReference type="PROSITE" id="PS00089">
    <property type="entry name" value="RIBORED_LARGE"/>
    <property type="match status" value="1"/>
</dbReference>
<keyword evidence="3" id="KW-0021">Allosteric enzyme</keyword>
<evidence type="ECO:0000256" key="5">
    <source>
        <dbReference type="ARBA" id="ARBA00022840"/>
    </source>
</evidence>
<dbReference type="SUPFAM" id="SSF51998">
    <property type="entry name" value="PFL-like glycyl radical enzymes"/>
    <property type="match status" value="1"/>
</dbReference>
<keyword evidence="5 9" id="KW-0067">ATP-binding</keyword>
<protein>
    <recommendedName>
        <fullName evidence="2 10">Ribonucleoside-diphosphate reductase</fullName>
        <ecNumber evidence="2 10">1.17.4.1</ecNumber>
    </recommendedName>
</protein>
<evidence type="ECO:0000256" key="7">
    <source>
        <dbReference type="ARBA" id="ARBA00023116"/>
    </source>
</evidence>
<dbReference type="Pfam" id="PF02867">
    <property type="entry name" value="Ribonuc_red_lgC"/>
    <property type="match status" value="1"/>
</dbReference>
<dbReference type="Pfam" id="PF00317">
    <property type="entry name" value="Ribonuc_red_lgN"/>
    <property type="match status" value="1"/>
</dbReference>
<evidence type="ECO:0000256" key="4">
    <source>
        <dbReference type="ARBA" id="ARBA00022741"/>
    </source>
</evidence>
<dbReference type="EMBL" id="QTQX01000013">
    <property type="protein sequence ID" value="RQT26105.1"/>
    <property type="molecule type" value="Genomic_DNA"/>
</dbReference>
<dbReference type="InterPro" id="IPR039718">
    <property type="entry name" value="Rrm1"/>
</dbReference>
<evidence type="ECO:0000313" key="12">
    <source>
        <dbReference type="EMBL" id="RQT26105.1"/>
    </source>
</evidence>
<gene>
    <name evidence="12" type="ORF">DF037_20665</name>
</gene>
<evidence type="ECO:0000313" key="13">
    <source>
        <dbReference type="Proteomes" id="UP000269271"/>
    </source>
</evidence>
<dbReference type="PRINTS" id="PR01183">
    <property type="entry name" value="RIBORDTASEM1"/>
</dbReference>
<dbReference type="RefSeq" id="WP_124618570.1">
    <property type="nucleotide sequence ID" value="NZ_QTQX01000013.1"/>
</dbReference>
<reference evidence="12 13" key="1">
    <citation type="submission" date="2018-08" db="EMBL/GenBank/DDBJ databases">
        <title>Comparative analysis of Burkholderia isolates from Puerto Rico.</title>
        <authorList>
            <person name="Hall C."/>
            <person name="Sahl J."/>
            <person name="Wagner D."/>
        </authorList>
    </citation>
    <scope>NUCLEOTIDE SEQUENCE [LARGE SCALE GENOMIC DNA]</scope>
    <source>
        <strain evidence="12 13">Bp9001</strain>
    </source>
</reference>
<name>A0A3N8QQY9_9BURK</name>
<sequence>MQEVVKRDGSREPLQIEKIQKATAWACAALNVSQSELETSIGQMFFDGISTAEIHRATILAAAGLISMDAPDYTFVAARLLKQQIFKESHNSIHYPHLASYLAAAVYSQKLSPELVDGRFDLEVLDAAIRPERDDLFDYLGLQTLADRYFIRETPDGRILEMPQHFWMRVAMGLALREDNPTERAIEFYGVLSQFYFVSSTPTLFNSATLHQQMSSCYGNKVGDSIVADEGEHEFNSIYGAITECALLSKYAGGIGTDWTPVRGAGAHIKGTNGKSSGVVPYLKVYNDTAVAVNQGGKRKGSFAPYLETWHPDLPKFLLLRKNTGDEHERAHDIFPANWIPDLFMERVEARGMWRFFDPSQHSELHELHGDAFKARYEELEAAGAYVGEVEAIKLWRDMLTALFETGNPWMTWKDECNRRNPQSHVGVVHNSNLCTEIVLNNSEDETFVCNLGSVNVGRVNPFDHPKLFHYVVKTGMRMLDNVIDINFYPSDRAKTANMRHRPVGLGLMGLSDLMAQKGVDWESNDCLDLNDELLERLSFEAISASCDLAVERGAYSTFEGSKWSQGILPIDTARDHAMTMPTEWARLRQRIMAHGMRNSNTMAIAPTATISNIVGASPCIEPNFERFSSKKNMGGKFLVIAPSLRYADTIKTAFEVDPTWIVKAAARRQKWIDQAQSTNIWIKAGTKGKDLSALYILAWKLGLKTTYYLRTQSAEQAKAVVAPAEAPAQDMMEADVGAGLCSVTNPDCTSCQ</sequence>
<evidence type="ECO:0000256" key="1">
    <source>
        <dbReference type="ARBA" id="ARBA00010406"/>
    </source>
</evidence>
<dbReference type="CDD" id="cd01679">
    <property type="entry name" value="RNR_I"/>
    <property type="match status" value="1"/>
</dbReference>
<evidence type="ECO:0000256" key="2">
    <source>
        <dbReference type="ARBA" id="ARBA00012274"/>
    </source>
</evidence>
<evidence type="ECO:0000259" key="11">
    <source>
        <dbReference type="PROSITE" id="PS51161"/>
    </source>
</evidence>
<dbReference type="InterPro" id="IPR013509">
    <property type="entry name" value="RNR_lsu_N"/>
</dbReference>
<accession>A0A3N8QQY9</accession>
<dbReference type="SUPFAM" id="SSF48168">
    <property type="entry name" value="R1 subunit of ribonucleotide reductase, N-terminal domain"/>
    <property type="match status" value="1"/>
</dbReference>